<evidence type="ECO:0000313" key="1">
    <source>
        <dbReference type="EMBL" id="KAG5581190.1"/>
    </source>
</evidence>
<dbReference type="OrthoDB" id="1321024at2759"/>
<accession>A0A9J5X1U4</accession>
<organism evidence="1 2">
    <name type="scientific">Solanum commersonii</name>
    <name type="common">Commerson's wild potato</name>
    <name type="synonym">Commerson's nightshade</name>
    <dbReference type="NCBI Taxonomy" id="4109"/>
    <lineage>
        <taxon>Eukaryota</taxon>
        <taxon>Viridiplantae</taxon>
        <taxon>Streptophyta</taxon>
        <taxon>Embryophyta</taxon>
        <taxon>Tracheophyta</taxon>
        <taxon>Spermatophyta</taxon>
        <taxon>Magnoliopsida</taxon>
        <taxon>eudicotyledons</taxon>
        <taxon>Gunneridae</taxon>
        <taxon>Pentapetalae</taxon>
        <taxon>asterids</taxon>
        <taxon>lamiids</taxon>
        <taxon>Solanales</taxon>
        <taxon>Solanaceae</taxon>
        <taxon>Solanoideae</taxon>
        <taxon>Solaneae</taxon>
        <taxon>Solanum</taxon>
    </lineage>
</organism>
<evidence type="ECO:0000313" key="2">
    <source>
        <dbReference type="Proteomes" id="UP000824120"/>
    </source>
</evidence>
<gene>
    <name evidence="1" type="ORF">H5410_051817</name>
</gene>
<protein>
    <submittedName>
        <fullName evidence="1">Uncharacterized protein</fullName>
    </submittedName>
</protein>
<proteinExistence type="predicted"/>
<dbReference type="Proteomes" id="UP000824120">
    <property type="component" value="Chromosome 10"/>
</dbReference>
<keyword evidence="2" id="KW-1185">Reference proteome</keyword>
<name>A0A9J5X1U4_SOLCO</name>
<dbReference type="EMBL" id="JACXVP010000010">
    <property type="protein sequence ID" value="KAG5581190.1"/>
    <property type="molecule type" value="Genomic_DNA"/>
</dbReference>
<dbReference type="AlphaFoldDB" id="A0A9J5X1U4"/>
<sequence length="159" mass="17375">MGYIRTNSSWALKNDLDDVVVKSVKSKPSSSIAVSSAKLNVPLEKPSEVDAKLDALTISVTLVSDLVFSVTAMEEKVDSLKDLLLASHFKIDDVKDITKETSVDVANIRLRIDNIVKEAIKIATNVQAGSKGIATSLTSRFEEMSTAIVNTLTYFMRPR</sequence>
<comment type="caution">
    <text evidence="1">The sequence shown here is derived from an EMBL/GenBank/DDBJ whole genome shotgun (WGS) entry which is preliminary data.</text>
</comment>
<reference evidence="1 2" key="1">
    <citation type="submission" date="2020-09" db="EMBL/GenBank/DDBJ databases">
        <title>De no assembly of potato wild relative species, Solanum commersonii.</title>
        <authorList>
            <person name="Cho K."/>
        </authorList>
    </citation>
    <scope>NUCLEOTIDE SEQUENCE [LARGE SCALE GENOMIC DNA]</scope>
    <source>
        <strain evidence="1">LZ3.2</strain>
        <tissue evidence="1">Leaf</tissue>
    </source>
</reference>